<accession>A0AAJ6YS43</accession>
<dbReference type="AlphaFoldDB" id="A0AAJ6YS43"/>
<protein>
    <submittedName>
        <fullName evidence="3">Uncharacterized protein LOC105366431</fullName>
    </submittedName>
</protein>
<dbReference type="Proteomes" id="UP000695007">
    <property type="component" value="Unplaced"/>
</dbReference>
<evidence type="ECO:0000256" key="1">
    <source>
        <dbReference type="SAM" id="Phobius"/>
    </source>
</evidence>
<dbReference type="GeneID" id="105366431"/>
<dbReference type="KEGG" id="csol:105366431"/>
<evidence type="ECO:0000313" key="2">
    <source>
        <dbReference type="Proteomes" id="UP000695007"/>
    </source>
</evidence>
<sequence>MRLYNGYRDTRDTTHRLHELASEFDYRIYLDMTLILIAHWLVIIVGIFCTQFAIVYPSPNQYNKNHYQIPQYELKNLRDKDAPLKNSLTSDLIIRKQMTERQPPLQATINKECTVEERRKK</sequence>
<name>A0AAJ6YS43_9HYME</name>
<keyword evidence="2" id="KW-1185">Reference proteome</keyword>
<keyword evidence="1" id="KW-0472">Membrane</keyword>
<feature type="transmembrane region" description="Helical" evidence="1">
    <location>
        <begin position="34"/>
        <end position="56"/>
    </location>
</feature>
<reference evidence="3" key="1">
    <citation type="submission" date="2025-08" db="UniProtKB">
        <authorList>
            <consortium name="RefSeq"/>
        </authorList>
    </citation>
    <scope>IDENTIFICATION</scope>
</reference>
<gene>
    <name evidence="3" type="primary">LOC105366431</name>
</gene>
<evidence type="ECO:0000313" key="3">
    <source>
        <dbReference type="RefSeq" id="XP_011503183.1"/>
    </source>
</evidence>
<dbReference type="RefSeq" id="XP_011503183.1">
    <property type="nucleotide sequence ID" value="XM_011504881.1"/>
</dbReference>
<keyword evidence="1" id="KW-1133">Transmembrane helix</keyword>
<organism evidence="2 3">
    <name type="scientific">Ceratosolen solmsi marchali</name>
    <dbReference type="NCBI Taxonomy" id="326594"/>
    <lineage>
        <taxon>Eukaryota</taxon>
        <taxon>Metazoa</taxon>
        <taxon>Ecdysozoa</taxon>
        <taxon>Arthropoda</taxon>
        <taxon>Hexapoda</taxon>
        <taxon>Insecta</taxon>
        <taxon>Pterygota</taxon>
        <taxon>Neoptera</taxon>
        <taxon>Endopterygota</taxon>
        <taxon>Hymenoptera</taxon>
        <taxon>Apocrita</taxon>
        <taxon>Proctotrupomorpha</taxon>
        <taxon>Chalcidoidea</taxon>
        <taxon>Agaonidae</taxon>
        <taxon>Agaoninae</taxon>
        <taxon>Ceratosolen</taxon>
    </lineage>
</organism>
<proteinExistence type="predicted"/>
<keyword evidence="1" id="KW-0812">Transmembrane</keyword>